<organism evidence="1 2">
    <name type="scientific">Erwinia phage vB_EamM_Simmy50</name>
    <dbReference type="NCBI Taxonomy" id="1815988"/>
    <lineage>
        <taxon>Viruses</taxon>
        <taxon>Duplodnaviria</taxon>
        <taxon>Heunggongvirae</taxon>
        <taxon>Uroviricota</taxon>
        <taxon>Caudoviricetes</taxon>
        <taxon>Chimalliviridae</taxon>
        <taxon>Agricanvirus</taxon>
        <taxon>Agricanvirus simmy50</taxon>
    </lineage>
</organism>
<gene>
    <name evidence="1" type="ORF">SIMMY50_226</name>
</gene>
<evidence type="ECO:0000313" key="2">
    <source>
        <dbReference type="Proteomes" id="UP000222975"/>
    </source>
</evidence>
<evidence type="ECO:0000313" key="1">
    <source>
        <dbReference type="EMBL" id="ANH51685.1"/>
    </source>
</evidence>
<sequence>MLNLFASDVTTNYGSMLTPLHKRLVDISHRNMERALNHWRSNENSILNNHLVVKLIKELPLPGGSLTQLSLDNVRKYYDDLRAVDYRYGNKFNLTSATRFGAIVRSQFYDDSVDEIIITNSEPFKPEMLYNWQDAEPIKVHRHPYNVTYYGLLCKKHDLGGSGIAVLSINIPLLALQYLMWLREQTKDGATAPAPYLFVTKYPIPNLLKSHNDIAIFNRFIGRYDNDLRETRNVRQSFWLNDELAITDQVIVRTVVELQRSQRFFEAVLLHIPTVWRNGHDAIRLPIDMEMRQNRWAWIIARTWVIDFLVELEVSFKRRKEGANFNTILHAIQRIRSDNTFYLSGLTSKVKNTIDYELTHIQNMITGKDT</sequence>
<protein>
    <submittedName>
        <fullName evidence="1">Uncharacterized protein</fullName>
    </submittedName>
</protein>
<dbReference type="EMBL" id="KU886223">
    <property type="protein sequence ID" value="ANH51685.1"/>
    <property type="molecule type" value="Genomic_DNA"/>
</dbReference>
<reference evidence="2" key="1">
    <citation type="submission" date="2016-03" db="EMBL/GenBank/DDBJ databases">
        <authorList>
            <person name="Sharma R."/>
            <person name="Simister A.R."/>
            <person name="Berg J.A."/>
            <person name="Jensen G.L."/>
            <person name="Keele B.R."/>
            <person name="Ward M.E.H."/>
            <person name="Breakwell D.P."/>
            <person name="Hope S."/>
            <person name="Grose J.H."/>
        </authorList>
    </citation>
    <scope>NUCLEOTIDE SEQUENCE [LARGE SCALE GENOMIC DNA]</scope>
</reference>
<dbReference type="Proteomes" id="UP000222975">
    <property type="component" value="Segment"/>
</dbReference>
<name>A0A173GDV6_9CAUD</name>
<proteinExistence type="predicted"/>
<keyword evidence="2" id="KW-1185">Reference proteome</keyword>
<accession>A0A173GDV6</accession>